<gene>
    <name evidence="1" type="ORF">ADUPG1_004467</name>
</gene>
<reference evidence="1" key="1">
    <citation type="submission" date="2022-03" db="EMBL/GenBank/DDBJ databases">
        <title>Draft genome sequence of Aduncisulcus paluster, a free-living microaerophilic Fornicata.</title>
        <authorList>
            <person name="Yuyama I."/>
            <person name="Kume K."/>
            <person name="Tamura T."/>
            <person name="Inagaki Y."/>
            <person name="Hashimoto T."/>
        </authorList>
    </citation>
    <scope>NUCLEOTIDE SEQUENCE</scope>
    <source>
        <strain evidence="1">NY0171</strain>
    </source>
</reference>
<evidence type="ECO:0000313" key="1">
    <source>
        <dbReference type="EMBL" id="GKT21666.1"/>
    </source>
</evidence>
<evidence type="ECO:0000313" key="2">
    <source>
        <dbReference type="Proteomes" id="UP001057375"/>
    </source>
</evidence>
<name>A0ABQ5K1K0_9EUKA</name>
<accession>A0ABQ5K1K0</accession>
<dbReference type="EMBL" id="BQXS01006689">
    <property type="protein sequence ID" value="GKT21666.1"/>
    <property type="molecule type" value="Genomic_DNA"/>
</dbReference>
<keyword evidence="2" id="KW-1185">Reference proteome</keyword>
<proteinExistence type="predicted"/>
<protein>
    <submittedName>
        <fullName evidence="1">Uncharacterized protein</fullName>
    </submittedName>
</protein>
<feature type="non-terminal residue" evidence="1">
    <location>
        <position position="1"/>
    </location>
</feature>
<dbReference type="Proteomes" id="UP001057375">
    <property type="component" value="Unassembled WGS sequence"/>
</dbReference>
<comment type="caution">
    <text evidence="1">The sequence shown here is derived from an EMBL/GenBank/DDBJ whole genome shotgun (WGS) entry which is preliminary data.</text>
</comment>
<organism evidence="1 2">
    <name type="scientific">Aduncisulcus paluster</name>
    <dbReference type="NCBI Taxonomy" id="2918883"/>
    <lineage>
        <taxon>Eukaryota</taxon>
        <taxon>Metamonada</taxon>
        <taxon>Carpediemonas-like organisms</taxon>
        <taxon>Aduncisulcus</taxon>
    </lineage>
</organism>
<sequence>ASKDSFEERGKYVGGVRGGNKGKKLKRCSGTLSTSSEKVGCVLINMFRVNEGISLASSTYRVS</sequence>